<evidence type="ECO:0000313" key="4">
    <source>
        <dbReference type="Proteomes" id="UP000054248"/>
    </source>
</evidence>
<organism evidence="3 4">
    <name type="scientific">Tulasnella calospora MUT 4182</name>
    <dbReference type="NCBI Taxonomy" id="1051891"/>
    <lineage>
        <taxon>Eukaryota</taxon>
        <taxon>Fungi</taxon>
        <taxon>Dikarya</taxon>
        <taxon>Basidiomycota</taxon>
        <taxon>Agaricomycotina</taxon>
        <taxon>Agaricomycetes</taxon>
        <taxon>Cantharellales</taxon>
        <taxon>Tulasnellaceae</taxon>
        <taxon>Tulasnella</taxon>
    </lineage>
</organism>
<feature type="region of interest" description="Disordered" evidence="2">
    <location>
        <begin position="1"/>
        <end position="22"/>
    </location>
</feature>
<feature type="coiled-coil region" evidence="1">
    <location>
        <begin position="103"/>
        <end position="130"/>
    </location>
</feature>
<evidence type="ECO:0000256" key="2">
    <source>
        <dbReference type="SAM" id="MobiDB-lite"/>
    </source>
</evidence>
<accession>A0A0C3QGJ7</accession>
<keyword evidence="1" id="KW-0175">Coiled coil</keyword>
<feature type="region of interest" description="Disordered" evidence="2">
    <location>
        <begin position="185"/>
        <end position="206"/>
    </location>
</feature>
<feature type="compositionally biased region" description="Pro residues" evidence="2">
    <location>
        <begin position="7"/>
        <end position="20"/>
    </location>
</feature>
<dbReference type="OrthoDB" id="3270389at2759"/>
<proteinExistence type="predicted"/>
<gene>
    <name evidence="3" type="ORF">M407DRAFT_244070</name>
</gene>
<keyword evidence="4" id="KW-1185">Reference proteome</keyword>
<name>A0A0C3QGJ7_9AGAM</name>
<dbReference type="Proteomes" id="UP000054248">
    <property type="component" value="Unassembled WGS sequence"/>
</dbReference>
<protein>
    <submittedName>
        <fullName evidence="3">Uncharacterized protein</fullName>
    </submittedName>
</protein>
<reference evidence="4" key="2">
    <citation type="submission" date="2015-01" db="EMBL/GenBank/DDBJ databases">
        <title>Evolutionary Origins and Diversification of the Mycorrhizal Mutualists.</title>
        <authorList>
            <consortium name="DOE Joint Genome Institute"/>
            <consortium name="Mycorrhizal Genomics Consortium"/>
            <person name="Kohler A."/>
            <person name="Kuo A."/>
            <person name="Nagy L.G."/>
            <person name="Floudas D."/>
            <person name="Copeland A."/>
            <person name="Barry K.W."/>
            <person name="Cichocki N."/>
            <person name="Veneault-Fourrey C."/>
            <person name="LaButti K."/>
            <person name="Lindquist E.A."/>
            <person name="Lipzen A."/>
            <person name="Lundell T."/>
            <person name="Morin E."/>
            <person name="Murat C."/>
            <person name="Riley R."/>
            <person name="Ohm R."/>
            <person name="Sun H."/>
            <person name="Tunlid A."/>
            <person name="Henrissat B."/>
            <person name="Grigoriev I.V."/>
            <person name="Hibbett D.S."/>
            <person name="Martin F."/>
        </authorList>
    </citation>
    <scope>NUCLEOTIDE SEQUENCE [LARGE SCALE GENOMIC DNA]</scope>
    <source>
        <strain evidence="4">MUT 4182</strain>
    </source>
</reference>
<dbReference type="AlphaFoldDB" id="A0A0C3QGJ7"/>
<sequence>MSRPLDHTPPPPSHQCPSVPPTASIRYSYRGSSWLPAERPATVLPTQLPTLPTTEPEEDLRLDIIGRSLASALALVQARSEHIRNMEAPVALPSCPAQLDHEHQELRREREMLAARLQSMKKEILQHEKTIEGLTWLVSNLPEHQGRQIVVDTGGGEIDEATMSMMREAEEELMNGDSRSILHLEWTSDPEEPALPDSPRGVGPVL</sequence>
<evidence type="ECO:0000256" key="1">
    <source>
        <dbReference type="SAM" id="Coils"/>
    </source>
</evidence>
<reference evidence="3 4" key="1">
    <citation type="submission" date="2014-04" db="EMBL/GenBank/DDBJ databases">
        <authorList>
            <consortium name="DOE Joint Genome Institute"/>
            <person name="Kuo A."/>
            <person name="Girlanda M."/>
            <person name="Perotto S."/>
            <person name="Kohler A."/>
            <person name="Nagy L.G."/>
            <person name="Floudas D."/>
            <person name="Copeland A."/>
            <person name="Barry K.W."/>
            <person name="Cichocki N."/>
            <person name="Veneault-Fourrey C."/>
            <person name="LaButti K."/>
            <person name="Lindquist E.A."/>
            <person name="Lipzen A."/>
            <person name="Lundell T."/>
            <person name="Morin E."/>
            <person name="Murat C."/>
            <person name="Sun H."/>
            <person name="Tunlid A."/>
            <person name="Henrissat B."/>
            <person name="Grigoriev I.V."/>
            <person name="Hibbett D.S."/>
            <person name="Martin F."/>
            <person name="Nordberg H.P."/>
            <person name="Cantor M.N."/>
            <person name="Hua S.X."/>
        </authorList>
    </citation>
    <scope>NUCLEOTIDE SEQUENCE [LARGE SCALE GENOMIC DNA]</scope>
    <source>
        <strain evidence="3 4">MUT 4182</strain>
    </source>
</reference>
<dbReference type="HOGENOM" id="CLU_1332780_0_0_1"/>
<dbReference type="EMBL" id="KN823041">
    <property type="protein sequence ID" value="KIO25476.1"/>
    <property type="molecule type" value="Genomic_DNA"/>
</dbReference>
<evidence type="ECO:0000313" key="3">
    <source>
        <dbReference type="EMBL" id="KIO25476.1"/>
    </source>
</evidence>